<accession>M2Y648</accession>
<feature type="compositionally biased region" description="Basic residues" evidence="1">
    <location>
        <begin position="751"/>
        <end position="760"/>
    </location>
</feature>
<dbReference type="Gene3D" id="2.10.220.10">
    <property type="entry name" value="Hormone Receptor, Insulin-like Growth Factor Receptor 1, Chain A, domain 2"/>
    <property type="match status" value="1"/>
</dbReference>
<keyword evidence="3" id="KW-0418">Kinase</keyword>
<feature type="region of interest" description="Disordered" evidence="1">
    <location>
        <begin position="668"/>
        <end position="813"/>
    </location>
</feature>
<keyword evidence="3" id="KW-0812">Transmembrane</keyword>
<keyword evidence="3" id="KW-0472">Membrane</keyword>
<feature type="compositionally biased region" description="Polar residues" evidence="1">
    <location>
        <begin position="735"/>
        <end position="746"/>
    </location>
</feature>
<dbReference type="STRING" id="130081.M2Y648"/>
<evidence type="ECO:0000256" key="1">
    <source>
        <dbReference type="SAM" id="MobiDB-lite"/>
    </source>
</evidence>
<name>M2Y648_GALSU</name>
<feature type="compositionally biased region" description="Basic and acidic residues" evidence="1">
    <location>
        <begin position="674"/>
        <end position="693"/>
    </location>
</feature>
<dbReference type="KEGG" id="gsl:Gasu_11570"/>
<feature type="signal peptide" evidence="2">
    <location>
        <begin position="1"/>
        <end position="22"/>
    </location>
</feature>
<evidence type="ECO:0000313" key="4">
    <source>
        <dbReference type="Proteomes" id="UP000030680"/>
    </source>
</evidence>
<dbReference type="EMBL" id="KB454491">
    <property type="protein sequence ID" value="EME31478.1"/>
    <property type="molecule type" value="Genomic_DNA"/>
</dbReference>
<sequence length="813" mass="90719">MNKYSGALATITILLLVEFLLAAELSGEIQPDNKVTSSPPTNILETKRNLLPNETNPQCPSDYFLDTESLQCTNECSQDMFISAKTCVKACPPDSYITADRNCVTSCPTSQPYVDIVQDYKICRSTCPSWKPFKNGRLCVAQCNSYQWLDLENKECHYGCPKDKPLRDGRICRHQCPSYRVQDGENCLDSCPANKFLLNSTFCTSSCPQDMVYDGQVCRYHCHGKFRVTLNYQSPVCVETCPPSKPLLDGETCVDQCPTGKKQHNNTCVEFCPAEAPYNLNNQTCVSECPERLALSGFDCVDRCPNNTVLYNRACRTSCDFSEAPLIDDGKCASKCSSKRPYIVISGQPFIQTCVDQCPSYWPYVYQSICRSSCPDYTYRSGKLCLDACPSNSVIYGRECLDSCPKGTFISDQLYDGNANCVHACPSGRNNATHCIAMDKPKPSKTPQPSIEPATNNTNSSNCTIQDVAALINNVCLEKCFAVRIVMYELERTVFQELFRRVLDNQYQVTPEERKALVQCDNSIVRRGIFSALTSFSLIYYGLKQFQKHFNASSSLRLRPAIPATLLGLTTGFFYGRTAAPGCLQNLMNVPNSAVAEEVKIIIRELYEQSPSSTTGQTIATRYGFLLDSTTVPMKISDVGFGDNENSDWKEVDTWQSDNSIYQGTVQKRVGPRNSDKRRVIRPNDKVQNHIHQDALANSTSSLPSNETDYGFASLPGYSSSQSDSDVLESWDIGNDNQQENTNNEPNVKKESHRRRRRNEFRKSNGQVKSLESDPTEQGTIQTDTKDLLSSRQDTDALWDSSFSGKGSSATAF</sequence>
<feature type="chain" id="PRO_5004029181" evidence="2">
    <location>
        <begin position="23"/>
        <end position="813"/>
    </location>
</feature>
<proteinExistence type="predicted"/>
<organism evidence="3 4">
    <name type="scientific">Galdieria sulphuraria</name>
    <name type="common">Red alga</name>
    <dbReference type="NCBI Taxonomy" id="130081"/>
    <lineage>
        <taxon>Eukaryota</taxon>
        <taxon>Rhodophyta</taxon>
        <taxon>Bangiophyceae</taxon>
        <taxon>Galdieriales</taxon>
        <taxon>Galdieriaceae</taxon>
        <taxon>Galdieria</taxon>
    </lineage>
</organism>
<reference evidence="4" key="1">
    <citation type="journal article" date="2013" name="Science">
        <title>Gene transfer from bacteria and archaea facilitated evolution of an extremophilic eukaryote.</title>
        <authorList>
            <person name="Schonknecht G."/>
            <person name="Chen W.H."/>
            <person name="Ternes C.M."/>
            <person name="Barbier G.G."/>
            <person name="Shrestha R.P."/>
            <person name="Stanke M."/>
            <person name="Brautigam A."/>
            <person name="Baker B.J."/>
            <person name="Banfield J.F."/>
            <person name="Garavito R.M."/>
            <person name="Carr K."/>
            <person name="Wilkerson C."/>
            <person name="Rensing S.A."/>
            <person name="Gagneul D."/>
            <person name="Dickenson N.E."/>
            <person name="Oesterhelt C."/>
            <person name="Lercher M.J."/>
            <person name="Weber A.P."/>
        </authorList>
    </citation>
    <scope>NUCLEOTIDE SEQUENCE [LARGE SCALE GENOMIC DNA]</scope>
    <source>
        <strain evidence="4">074W</strain>
    </source>
</reference>
<dbReference type="GeneID" id="17090121"/>
<feature type="compositionally biased region" description="Basic and acidic residues" evidence="1">
    <location>
        <begin position="784"/>
        <end position="795"/>
    </location>
</feature>
<evidence type="ECO:0000313" key="3">
    <source>
        <dbReference type="EMBL" id="EME31478.1"/>
    </source>
</evidence>
<dbReference type="GO" id="GO:0016301">
    <property type="term" value="F:kinase activity"/>
    <property type="evidence" value="ECO:0007669"/>
    <property type="project" value="UniProtKB-KW"/>
</dbReference>
<dbReference type="RefSeq" id="XP_005707998.1">
    <property type="nucleotide sequence ID" value="XM_005707941.1"/>
</dbReference>
<gene>
    <name evidence="3" type="ORF">Gasu_11570</name>
</gene>
<feature type="compositionally biased region" description="Polar residues" evidence="1">
    <location>
        <begin position="696"/>
        <end position="708"/>
    </location>
</feature>
<dbReference type="AlphaFoldDB" id="M2Y648"/>
<dbReference type="Gramene" id="EME31478">
    <property type="protein sequence ID" value="EME31478"/>
    <property type="gene ID" value="Gasu_11570"/>
</dbReference>
<protein>
    <submittedName>
        <fullName evidence="3">Transmembrane receptor protein tyrosine kinase</fullName>
    </submittedName>
</protein>
<dbReference type="InterPro" id="IPR009030">
    <property type="entry name" value="Growth_fac_rcpt_cys_sf"/>
</dbReference>
<dbReference type="SUPFAM" id="SSF57184">
    <property type="entry name" value="Growth factor receptor domain"/>
    <property type="match status" value="1"/>
</dbReference>
<keyword evidence="3" id="KW-0675">Receptor</keyword>
<dbReference type="Proteomes" id="UP000030680">
    <property type="component" value="Unassembled WGS sequence"/>
</dbReference>
<feature type="compositionally biased region" description="Polar residues" evidence="1">
    <location>
        <begin position="801"/>
        <end position="813"/>
    </location>
</feature>
<keyword evidence="2" id="KW-0732">Signal</keyword>
<keyword evidence="3" id="KW-0808">Transferase</keyword>
<keyword evidence="4" id="KW-1185">Reference proteome</keyword>
<dbReference type="OMA" id="PAHENIM"/>
<dbReference type="OrthoDB" id="6145049at2759"/>
<evidence type="ECO:0000256" key="2">
    <source>
        <dbReference type="SAM" id="SignalP"/>
    </source>
</evidence>